<comment type="caution">
    <text evidence="2">The sequence shown here is derived from an EMBL/GenBank/DDBJ whole genome shotgun (WGS) entry which is preliminary data.</text>
</comment>
<reference evidence="2" key="1">
    <citation type="submission" date="2023-07" db="EMBL/GenBank/DDBJ databases">
        <authorList>
            <consortium name="CYATHOMIX"/>
        </authorList>
    </citation>
    <scope>NUCLEOTIDE SEQUENCE</scope>
    <source>
        <strain evidence="2">N/A</strain>
    </source>
</reference>
<dbReference type="EMBL" id="CATQJL010000223">
    <property type="protein sequence ID" value="CAJ0597589.1"/>
    <property type="molecule type" value="Genomic_DNA"/>
</dbReference>
<evidence type="ECO:0000313" key="3">
    <source>
        <dbReference type="Proteomes" id="UP001176961"/>
    </source>
</evidence>
<keyword evidence="1" id="KW-0732">Signal</keyword>
<accession>A0AA36M3P0</accession>
<proteinExistence type="predicted"/>
<dbReference type="AlphaFoldDB" id="A0AA36M3P0"/>
<name>A0AA36M3P0_CYLNA</name>
<feature type="chain" id="PRO_5041414394" evidence="1">
    <location>
        <begin position="19"/>
        <end position="63"/>
    </location>
</feature>
<evidence type="ECO:0000313" key="2">
    <source>
        <dbReference type="EMBL" id="CAJ0597589.1"/>
    </source>
</evidence>
<evidence type="ECO:0000256" key="1">
    <source>
        <dbReference type="SAM" id="SignalP"/>
    </source>
</evidence>
<dbReference type="Proteomes" id="UP001176961">
    <property type="component" value="Unassembled WGS sequence"/>
</dbReference>
<protein>
    <submittedName>
        <fullName evidence="2">Uncharacterized protein</fullName>
    </submittedName>
</protein>
<gene>
    <name evidence="2" type="ORF">CYNAS_LOCUS9572</name>
</gene>
<keyword evidence="3" id="KW-1185">Reference proteome</keyword>
<organism evidence="2 3">
    <name type="scientific">Cylicocyclus nassatus</name>
    <name type="common">Nematode worm</name>
    <dbReference type="NCBI Taxonomy" id="53992"/>
    <lineage>
        <taxon>Eukaryota</taxon>
        <taxon>Metazoa</taxon>
        <taxon>Ecdysozoa</taxon>
        <taxon>Nematoda</taxon>
        <taxon>Chromadorea</taxon>
        <taxon>Rhabditida</taxon>
        <taxon>Rhabditina</taxon>
        <taxon>Rhabditomorpha</taxon>
        <taxon>Strongyloidea</taxon>
        <taxon>Strongylidae</taxon>
        <taxon>Cylicocyclus</taxon>
    </lineage>
</organism>
<feature type="signal peptide" evidence="1">
    <location>
        <begin position="1"/>
        <end position="18"/>
    </location>
</feature>
<sequence length="63" mass="7329">MNLLFFFILLGACSLGLTILWTKMPTPEESRAIDAKFKECCKKCKPEEEFCRFRCEVVALHKN</sequence>